<dbReference type="CDD" id="cd21936">
    <property type="entry name" value="ZIP_TSC22D"/>
    <property type="match status" value="1"/>
</dbReference>
<dbReference type="GO" id="GO:0005829">
    <property type="term" value="C:cytosol"/>
    <property type="evidence" value="ECO:0007669"/>
    <property type="project" value="TreeGrafter"/>
</dbReference>
<protein>
    <submittedName>
        <fullName evidence="3">TSC22 domain family protein 1-like</fullName>
    </submittedName>
</protein>
<organism evidence="2 3">
    <name type="scientific">Haemonchus contortus</name>
    <name type="common">Barber pole worm</name>
    <dbReference type="NCBI Taxonomy" id="6289"/>
    <lineage>
        <taxon>Eukaryota</taxon>
        <taxon>Metazoa</taxon>
        <taxon>Ecdysozoa</taxon>
        <taxon>Nematoda</taxon>
        <taxon>Chromadorea</taxon>
        <taxon>Rhabditida</taxon>
        <taxon>Rhabditina</taxon>
        <taxon>Rhabditomorpha</taxon>
        <taxon>Strongyloidea</taxon>
        <taxon>Trichostrongylidae</taxon>
        <taxon>Haemonchus</taxon>
    </lineage>
</organism>
<dbReference type="PANTHER" id="PTHR46745">
    <property type="entry name" value="TSC22 DOMAIN FAMILY PROTEIN 1"/>
    <property type="match status" value="1"/>
</dbReference>
<feature type="region of interest" description="Disordered" evidence="1">
    <location>
        <begin position="136"/>
        <end position="270"/>
    </location>
</feature>
<dbReference type="GO" id="GO:0005634">
    <property type="term" value="C:nucleus"/>
    <property type="evidence" value="ECO:0007669"/>
    <property type="project" value="TreeGrafter"/>
</dbReference>
<dbReference type="PANTHER" id="PTHR46745:SF1">
    <property type="entry name" value="TSC22 DOMAIN FAMILY PROTEIN 1"/>
    <property type="match status" value="1"/>
</dbReference>
<feature type="compositionally biased region" description="Polar residues" evidence="1">
    <location>
        <begin position="206"/>
        <end position="232"/>
    </location>
</feature>
<proteinExistence type="predicted"/>
<evidence type="ECO:0000313" key="2">
    <source>
        <dbReference type="Proteomes" id="UP000025227"/>
    </source>
</evidence>
<name>A0A7I5EES2_HAECO</name>
<reference evidence="3" key="1">
    <citation type="submission" date="2020-12" db="UniProtKB">
        <authorList>
            <consortium name="WormBaseParasite"/>
        </authorList>
    </citation>
    <scope>IDENTIFICATION</scope>
    <source>
        <strain evidence="3">MHco3</strain>
    </source>
</reference>
<dbReference type="Gene3D" id="1.20.5.490">
    <property type="entry name" value="Single helix bin"/>
    <property type="match status" value="1"/>
</dbReference>
<dbReference type="AlphaFoldDB" id="A0A7I5EES2"/>
<dbReference type="GO" id="GO:0006357">
    <property type="term" value="P:regulation of transcription by RNA polymerase II"/>
    <property type="evidence" value="ECO:0007669"/>
    <property type="project" value="InterPro"/>
</dbReference>
<dbReference type="InterPro" id="IPR000580">
    <property type="entry name" value="TSC22/Bun"/>
</dbReference>
<accession>A0A7I5EES2</accession>
<dbReference type="OrthoDB" id="8961796at2759"/>
<feature type="compositionally biased region" description="Low complexity" evidence="1">
    <location>
        <begin position="158"/>
        <end position="171"/>
    </location>
</feature>
<dbReference type="GO" id="GO:0043066">
    <property type="term" value="P:negative regulation of apoptotic process"/>
    <property type="evidence" value="ECO:0007669"/>
    <property type="project" value="TreeGrafter"/>
</dbReference>
<dbReference type="GO" id="GO:0008284">
    <property type="term" value="P:positive regulation of cell population proliferation"/>
    <property type="evidence" value="ECO:0007669"/>
    <property type="project" value="TreeGrafter"/>
</dbReference>
<dbReference type="Pfam" id="PF01166">
    <property type="entry name" value="TSC22"/>
    <property type="match status" value="1"/>
</dbReference>
<dbReference type="Proteomes" id="UP000025227">
    <property type="component" value="Unplaced"/>
</dbReference>
<dbReference type="WBParaSite" id="HCON_00185920-00001">
    <property type="protein sequence ID" value="HCON_00185920-00001"/>
    <property type="gene ID" value="HCON_00185920"/>
</dbReference>
<sequence length="359" mass="39997">MTQFSMEQTDSLATDVVRLWLKNSVFYESDVRRAPEHEQMPKKNGPKLYGSSEGRFSIIDELAKDSSESDVDSPLPTYPSGKLFNQRFVRSTFSQSVDSRCLQAKATASTTPSRFRIVPLESKYKRGRWNCFDYYDKESQPKPAKARAPDTTTTGQISSSSGRSVRSLNSGYSLQGTTHSGNTTAPFDGSSESDRENNEVFARSTPAFSRTSATPPHQESNFTPNDAVSVLNNKKGPERHHIRRAADERLQRGLESSLTPHEIRNRINPTKRSDLLAGAVGSNNGMGQPSTSAIDSKIEQAMDLVKTHLMFAVREELDVLRGKITELESHIYRLETENAVFKANIPSDVLRNLSLDQSN</sequence>
<feature type="compositionally biased region" description="Polar residues" evidence="1">
    <location>
        <begin position="172"/>
        <end position="185"/>
    </location>
</feature>
<dbReference type="SUPFAM" id="SSF58026">
    <property type="entry name" value="Delta-sleep-inducing peptide immunoreactive peptide"/>
    <property type="match status" value="1"/>
</dbReference>
<evidence type="ECO:0000313" key="3">
    <source>
        <dbReference type="WBParaSite" id="HCON_00185920-00001"/>
    </source>
</evidence>
<keyword evidence="2" id="KW-1185">Reference proteome</keyword>
<evidence type="ECO:0000256" key="1">
    <source>
        <dbReference type="SAM" id="MobiDB-lite"/>
    </source>
</evidence>